<dbReference type="CDD" id="cd04301">
    <property type="entry name" value="NAT_SF"/>
    <property type="match status" value="1"/>
</dbReference>
<reference evidence="2 3" key="1">
    <citation type="submission" date="2018-09" db="EMBL/GenBank/DDBJ databases">
        <authorList>
            <person name="Zhu H."/>
        </authorList>
    </citation>
    <scope>NUCLEOTIDE SEQUENCE [LARGE SCALE GENOMIC DNA]</scope>
    <source>
        <strain evidence="2 3">K2R01-6</strain>
    </source>
</reference>
<dbReference type="OrthoDB" id="9812289at2"/>
<dbReference type="PROSITE" id="PS51186">
    <property type="entry name" value="GNAT"/>
    <property type="match status" value="1"/>
</dbReference>
<gene>
    <name evidence="2" type="ORF">D3876_02660</name>
</gene>
<sequence>MTDRAIRAKRSARAGTHGCSMMGEPAIEVVEGSAVEQHGAELAALCRVIFADFAPEYLLGRLSHLDGAALFSAHDAEGRLIAFKLGYRRGETLFYSWLGGVHPDARRKGLARRLTEAQHRWAREQGYSHVETRTRAGNNAMIILNLQCGFSIVGFELDKAGIPVVIQRAELA</sequence>
<organism evidence="2 3">
    <name type="scientific">Sphingomonas cavernae</name>
    <dbReference type="NCBI Taxonomy" id="2320861"/>
    <lineage>
        <taxon>Bacteria</taxon>
        <taxon>Pseudomonadati</taxon>
        <taxon>Pseudomonadota</taxon>
        <taxon>Alphaproteobacteria</taxon>
        <taxon>Sphingomonadales</taxon>
        <taxon>Sphingomonadaceae</taxon>
        <taxon>Sphingomonas</taxon>
    </lineage>
</organism>
<name>A0A418WPX2_9SPHN</name>
<dbReference type="InterPro" id="IPR016181">
    <property type="entry name" value="Acyl_CoA_acyltransferase"/>
</dbReference>
<evidence type="ECO:0000313" key="3">
    <source>
        <dbReference type="Proteomes" id="UP000286100"/>
    </source>
</evidence>
<proteinExistence type="predicted"/>
<dbReference type="EMBL" id="QYUM01000002">
    <property type="protein sequence ID" value="RJF93273.1"/>
    <property type="molecule type" value="Genomic_DNA"/>
</dbReference>
<keyword evidence="2" id="KW-0808">Transferase</keyword>
<dbReference type="GO" id="GO:0016747">
    <property type="term" value="F:acyltransferase activity, transferring groups other than amino-acyl groups"/>
    <property type="evidence" value="ECO:0007669"/>
    <property type="project" value="InterPro"/>
</dbReference>
<comment type="caution">
    <text evidence="2">The sequence shown here is derived from an EMBL/GenBank/DDBJ whole genome shotgun (WGS) entry which is preliminary data.</text>
</comment>
<feature type="domain" description="N-acetyltransferase" evidence="1">
    <location>
        <begin position="27"/>
        <end position="172"/>
    </location>
</feature>
<dbReference type="SUPFAM" id="SSF55729">
    <property type="entry name" value="Acyl-CoA N-acyltransferases (Nat)"/>
    <property type="match status" value="1"/>
</dbReference>
<dbReference type="Proteomes" id="UP000286100">
    <property type="component" value="Unassembled WGS sequence"/>
</dbReference>
<dbReference type="Pfam" id="PF00583">
    <property type="entry name" value="Acetyltransf_1"/>
    <property type="match status" value="1"/>
</dbReference>
<dbReference type="InterPro" id="IPR000182">
    <property type="entry name" value="GNAT_dom"/>
</dbReference>
<keyword evidence="3" id="KW-1185">Reference proteome</keyword>
<dbReference type="Gene3D" id="3.40.630.30">
    <property type="match status" value="1"/>
</dbReference>
<accession>A0A418WPX2</accession>
<evidence type="ECO:0000313" key="2">
    <source>
        <dbReference type="EMBL" id="RJF93273.1"/>
    </source>
</evidence>
<dbReference type="AlphaFoldDB" id="A0A418WPX2"/>
<protein>
    <submittedName>
        <fullName evidence="2">GNAT family N-acetyltransferase</fullName>
    </submittedName>
</protein>
<evidence type="ECO:0000259" key="1">
    <source>
        <dbReference type="PROSITE" id="PS51186"/>
    </source>
</evidence>